<proteinExistence type="predicted"/>
<accession>A0A8S1RVB9</accession>
<protein>
    <submittedName>
        <fullName evidence="5">Uncharacterized protein</fullName>
    </submittedName>
</protein>
<evidence type="ECO:0000313" key="6">
    <source>
        <dbReference type="Proteomes" id="UP000692954"/>
    </source>
</evidence>
<dbReference type="PANTHER" id="PTHR38934">
    <property type="entry name" value="HYPHALLY REGULATED CELL WALL PROTEIN 1"/>
    <property type="match status" value="1"/>
</dbReference>
<dbReference type="AlphaFoldDB" id="A0A8S1RVB9"/>
<gene>
    <name evidence="5" type="ORF">PSON_ATCC_30995.1.T2880006</name>
</gene>
<keyword evidence="1" id="KW-0732">Signal</keyword>
<evidence type="ECO:0000256" key="1">
    <source>
        <dbReference type="ARBA" id="ARBA00022729"/>
    </source>
</evidence>
<evidence type="ECO:0000313" key="5">
    <source>
        <dbReference type="EMBL" id="CAD8130424.1"/>
    </source>
</evidence>
<keyword evidence="6" id="KW-1185">Reference proteome</keyword>
<keyword evidence="4" id="KW-1133">Transmembrane helix</keyword>
<feature type="transmembrane region" description="Helical" evidence="4">
    <location>
        <begin position="257"/>
        <end position="276"/>
    </location>
</feature>
<sequence length="277" mass="32306">MNSRNNKYSFKQGGDIYFSYFQNKRIFGGPFVWVNAQFNFHLALENIQQIVYVKFEIILGDEQMSRIKFHYTINQQSKKTSTINNNLNLKEDQNWKNDYKTQIISVREKIEYSTNDNHELNILFDCDNNFYQANSTFCGIKNMFISVQKPILDEIDLLEQYQNDNEYIDGLEELFVISKCGDGLKSIDEDCDDGNLMPLDGCFNCKYSCEQQCQVCVKVQCLLCIDGYYLNLEFNQCEIICGDLIIQGQEQYDDGVICLYLIITIILTIMMVVQIVN</sequence>
<dbReference type="InterPro" id="IPR011936">
    <property type="entry name" value="Myxo_disulph_rpt"/>
</dbReference>
<evidence type="ECO:0000256" key="2">
    <source>
        <dbReference type="ARBA" id="ARBA00022737"/>
    </source>
</evidence>
<dbReference type="PANTHER" id="PTHR38934:SF6">
    <property type="entry name" value="CHROMOSOME UNDETERMINED SCAFFOLD_176, WHOLE GENOME SHOTGUN SEQUENCE"/>
    <property type="match status" value="1"/>
</dbReference>
<keyword evidence="3" id="KW-1015">Disulfide bond</keyword>
<comment type="caution">
    <text evidence="5">The sequence shown here is derived from an EMBL/GenBank/DDBJ whole genome shotgun (WGS) entry which is preliminary data.</text>
</comment>
<dbReference type="Proteomes" id="UP000692954">
    <property type="component" value="Unassembled WGS sequence"/>
</dbReference>
<dbReference type="Pfam" id="PF13948">
    <property type="entry name" value="DUF4215"/>
    <property type="match status" value="2"/>
</dbReference>
<evidence type="ECO:0000256" key="3">
    <source>
        <dbReference type="ARBA" id="ARBA00023157"/>
    </source>
</evidence>
<dbReference type="EMBL" id="CAJJDN010000288">
    <property type="protein sequence ID" value="CAD8130424.1"/>
    <property type="molecule type" value="Genomic_DNA"/>
</dbReference>
<evidence type="ECO:0000256" key="4">
    <source>
        <dbReference type="SAM" id="Phobius"/>
    </source>
</evidence>
<name>A0A8S1RVB9_9CILI</name>
<organism evidence="5 6">
    <name type="scientific">Paramecium sonneborni</name>
    <dbReference type="NCBI Taxonomy" id="65129"/>
    <lineage>
        <taxon>Eukaryota</taxon>
        <taxon>Sar</taxon>
        <taxon>Alveolata</taxon>
        <taxon>Ciliophora</taxon>
        <taxon>Intramacronucleata</taxon>
        <taxon>Oligohymenophorea</taxon>
        <taxon>Peniculida</taxon>
        <taxon>Parameciidae</taxon>
        <taxon>Paramecium</taxon>
    </lineage>
</organism>
<reference evidence="5" key="1">
    <citation type="submission" date="2021-01" db="EMBL/GenBank/DDBJ databases">
        <authorList>
            <consortium name="Genoscope - CEA"/>
            <person name="William W."/>
        </authorList>
    </citation>
    <scope>NUCLEOTIDE SEQUENCE</scope>
</reference>
<keyword evidence="2" id="KW-0677">Repeat</keyword>
<keyword evidence="4" id="KW-0472">Membrane</keyword>
<dbReference type="OrthoDB" id="28293at2759"/>
<dbReference type="NCBIfam" id="TIGR02232">
    <property type="entry name" value="myxo_disulf_rpt"/>
    <property type="match status" value="1"/>
</dbReference>
<keyword evidence="4" id="KW-0812">Transmembrane</keyword>